<dbReference type="GO" id="GO:0032993">
    <property type="term" value="C:protein-DNA complex"/>
    <property type="evidence" value="ECO:0007669"/>
    <property type="project" value="TreeGrafter"/>
</dbReference>
<comment type="similarity">
    <text evidence="1">Belongs to the LysR transcriptional regulatory family.</text>
</comment>
<dbReference type="EMBL" id="FMTM01000002">
    <property type="protein sequence ID" value="SCW47518.1"/>
    <property type="molecule type" value="Genomic_DNA"/>
</dbReference>
<dbReference type="GO" id="GO:0003700">
    <property type="term" value="F:DNA-binding transcription factor activity"/>
    <property type="evidence" value="ECO:0007669"/>
    <property type="project" value="InterPro"/>
</dbReference>
<dbReference type="PANTHER" id="PTHR30346">
    <property type="entry name" value="TRANSCRIPTIONAL DUAL REGULATOR HCAR-RELATED"/>
    <property type="match status" value="1"/>
</dbReference>
<dbReference type="Gene3D" id="3.40.190.10">
    <property type="entry name" value="Periplasmic binding protein-like II"/>
    <property type="match status" value="2"/>
</dbReference>
<dbReference type="PANTHER" id="PTHR30346:SF0">
    <property type="entry name" value="HCA OPERON TRANSCRIPTIONAL ACTIVATOR HCAR"/>
    <property type="match status" value="1"/>
</dbReference>
<dbReference type="GO" id="GO:0003677">
    <property type="term" value="F:DNA binding"/>
    <property type="evidence" value="ECO:0007669"/>
    <property type="project" value="UniProtKB-KW"/>
</dbReference>
<evidence type="ECO:0000256" key="2">
    <source>
        <dbReference type="ARBA" id="ARBA00023015"/>
    </source>
</evidence>
<dbReference type="Pfam" id="PF03466">
    <property type="entry name" value="LysR_substrate"/>
    <property type="match status" value="1"/>
</dbReference>
<dbReference type="RefSeq" id="WP_092584532.1">
    <property type="nucleotide sequence ID" value="NZ_FMTM01000002.1"/>
</dbReference>
<evidence type="ECO:0000256" key="3">
    <source>
        <dbReference type="ARBA" id="ARBA00023125"/>
    </source>
</evidence>
<dbReference type="FunFam" id="1.10.10.10:FF:000001">
    <property type="entry name" value="LysR family transcriptional regulator"/>
    <property type="match status" value="1"/>
</dbReference>
<feature type="domain" description="HTH lysR-type" evidence="8">
    <location>
        <begin position="1"/>
        <end position="60"/>
    </location>
</feature>
<evidence type="ECO:0000256" key="7">
    <source>
        <dbReference type="ARBA" id="ARBA00083243"/>
    </source>
</evidence>
<accession>A0A1G4QT04</accession>
<dbReference type="SUPFAM" id="SSF53850">
    <property type="entry name" value="Periplasmic binding protein-like II"/>
    <property type="match status" value="1"/>
</dbReference>
<reference evidence="9 10" key="1">
    <citation type="submission" date="2016-10" db="EMBL/GenBank/DDBJ databases">
        <authorList>
            <person name="de Groot N.N."/>
        </authorList>
    </citation>
    <scope>NUCLEOTIDE SEQUENCE [LARGE SCALE GENOMIC DNA]</scope>
    <source>
        <strain evidence="9 10">CGMCC 1.3401</strain>
    </source>
</reference>
<dbReference type="SUPFAM" id="SSF46785">
    <property type="entry name" value="Winged helix' DNA-binding domain"/>
    <property type="match status" value="1"/>
</dbReference>
<proteinExistence type="inferred from homology"/>
<name>A0A1G4QT04_9HYPH</name>
<evidence type="ECO:0000256" key="1">
    <source>
        <dbReference type="ARBA" id="ARBA00009437"/>
    </source>
</evidence>
<organism evidence="9 10">
    <name type="scientific">Rhizobium mongolense subsp. loessense</name>
    <dbReference type="NCBI Taxonomy" id="158890"/>
    <lineage>
        <taxon>Bacteria</taxon>
        <taxon>Pseudomonadati</taxon>
        <taxon>Pseudomonadota</taxon>
        <taxon>Alphaproteobacteria</taxon>
        <taxon>Hyphomicrobiales</taxon>
        <taxon>Rhizobiaceae</taxon>
        <taxon>Rhizobium/Agrobacterium group</taxon>
        <taxon>Rhizobium</taxon>
    </lineage>
</organism>
<comment type="function">
    <text evidence="5">Transcriptional regulator of the ttuABCDE tartrate utilization operon.</text>
</comment>
<dbReference type="InterPro" id="IPR000847">
    <property type="entry name" value="LysR_HTH_N"/>
</dbReference>
<dbReference type="PROSITE" id="PS50931">
    <property type="entry name" value="HTH_LYSR"/>
    <property type="match status" value="1"/>
</dbReference>
<dbReference type="Pfam" id="PF00126">
    <property type="entry name" value="HTH_1"/>
    <property type="match status" value="1"/>
</dbReference>
<sequence>MIISLLHMRHFIAVAEELHFGRAAARLGMAQPPLSQSIKRLEERLGFPLFERTQRMVSLTAAGRVFLEEARRTIAQSEDAVRLARRAASDDLALISIAFVSAALYRLLPRAIRAFHEVWPDTTIRLDERSTEAQLADLAGGDIDLGFFHPPIKIVDGLAVELIHRDKLVVAAPSHHPLAVSKFCRLADLAGHDFIMFPYPQGPTLHGKITNACRTAGFVPNVVQEARQMHTILSLVAAGLGVSLVPLGATTMKIAGVVFIPLIDAPVDLAWELAMGWQPRGARKALRSFLEVVRSTSQELKSEA</sequence>
<dbReference type="CDD" id="cd08414">
    <property type="entry name" value="PBP2_LTTR_aromatics_like"/>
    <property type="match status" value="1"/>
</dbReference>
<evidence type="ECO:0000256" key="4">
    <source>
        <dbReference type="ARBA" id="ARBA00023163"/>
    </source>
</evidence>
<gene>
    <name evidence="9" type="ORF">SAMN02927900_01801</name>
</gene>
<dbReference type="Proteomes" id="UP000199542">
    <property type="component" value="Unassembled WGS sequence"/>
</dbReference>
<keyword evidence="3" id="KW-0238">DNA-binding</keyword>
<dbReference type="Gene3D" id="1.10.10.10">
    <property type="entry name" value="Winged helix-like DNA-binding domain superfamily/Winged helix DNA-binding domain"/>
    <property type="match status" value="1"/>
</dbReference>
<dbReference type="PRINTS" id="PR00039">
    <property type="entry name" value="HTHLYSR"/>
</dbReference>
<evidence type="ECO:0000259" key="8">
    <source>
        <dbReference type="PROSITE" id="PS50931"/>
    </source>
</evidence>
<evidence type="ECO:0000256" key="6">
    <source>
        <dbReference type="ARBA" id="ARBA00067332"/>
    </source>
</evidence>
<evidence type="ECO:0000313" key="10">
    <source>
        <dbReference type="Proteomes" id="UP000199542"/>
    </source>
</evidence>
<dbReference type="InterPro" id="IPR036388">
    <property type="entry name" value="WH-like_DNA-bd_sf"/>
</dbReference>
<keyword evidence="4" id="KW-0804">Transcription</keyword>
<evidence type="ECO:0000256" key="5">
    <source>
        <dbReference type="ARBA" id="ARBA00054626"/>
    </source>
</evidence>
<dbReference type="AlphaFoldDB" id="A0A1G4QT04"/>
<dbReference type="InterPro" id="IPR005119">
    <property type="entry name" value="LysR_subst-bd"/>
</dbReference>
<protein>
    <recommendedName>
        <fullName evidence="6">HTH-type transcriptional regulator TtuA</fullName>
    </recommendedName>
    <alternativeName>
        <fullName evidence="7">Tartrate utilization transcriptional regulator</fullName>
    </alternativeName>
</protein>
<evidence type="ECO:0000313" key="9">
    <source>
        <dbReference type="EMBL" id="SCW47518.1"/>
    </source>
</evidence>
<keyword evidence="2" id="KW-0805">Transcription regulation</keyword>
<dbReference type="InterPro" id="IPR036390">
    <property type="entry name" value="WH_DNA-bd_sf"/>
</dbReference>